<dbReference type="GO" id="GO:0016887">
    <property type="term" value="F:ATP hydrolysis activity"/>
    <property type="evidence" value="ECO:0007669"/>
    <property type="project" value="RHEA"/>
</dbReference>
<evidence type="ECO:0000256" key="13">
    <source>
        <dbReference type="ARBA" id="ARBA00034808"/>
    </source>
</evidence>
<dbReference type="InterPro" id="IPR014001">
    <property type="entry name" value="Helicase_ATP-bd"/>
</dbReference>
<dbReference type="PROSITE" id="PS51194">
    <property type="entry name" value="HELICASE_CTER"/>
    <property type="match status" value="1"/>
</dbReference>
<dbReference type="Pfam" id="PF19833">
    <property type="entry name" value="RecG_dom3_C"/>
    <property type="match status" value="1"/>
</dbReference>
<evidence type="ECO:0000256" key="12">
    <source>
        <dbReference type="ARBA" id="ARBA00034617"/>
    </source>
</evidence>
<evidence type="ECO:0000256" key="10">
    <source>
        <dbReference type="ARBA" id="ARBA00023204"/>
    </source>
</evidence>
<dbReference type="EC" id="5.6.2.4" evidence="13 15"/>
<proteinExistence type="inferred from homology"/>
<evidence type="ECO:0000256" key="2">
    <source>
        <dbReference type="ARBA" id="ARBA00017846"/>
    </source>
</evidence>
<dbReference type="InterPro" id="IPR045562">
    <property type="entry name" value="RecG_dom3_C"/>
</dbReference>
<dbReference type="InterPro" id="IPR004609">
    <property type="entry name" value="ATP-dep_DNA_helicase_RecG"/>
</dbReference>
<feature type="domain" description="Helicase ATP-binding" evidence="16">
    <location>
        <begin position="281"/>
        <end position="454"/>
    </location>
</feature>
<dbReference type="Pfam" id="PF00271">
    <property type="entry name" value="Helicase_C"/>
    <property type="match status" value="1"/>
</dbReference>
<dbReference type="GO" id="GO:0003677">
    <property type="term" value="F:DNA binding"/>
    <property type="evidence" value="ECO:0007669"/>
    <property type="project" value="UniProtKB-KW"/>
</dbReference>
<keyword evidence="6 15" id="KW-0347">Helicase</keyword>
<dbReference type="GO" id="GO:0005524">
    <property type="term" value="F:ATP binding"/>
    <property type="evidence" value="ECO:0007669"/>
    <property type="project" value="UniProtKB-KW"/>
</dbReference>
<keyword evidence="19" id="KW-1185">Reference proteome</keyword>
<dbReference type="SMART" id="SM00490">
    <property type="entry name" value="HELICc"/>
    <property type="match status" value="1"/>
</dbReference>
<evidence type="ECO:0000256" key="15">
    <source>
        <dbReference type="RuleBase" id="RU363016"/>
    </source>
</evidence>
<evidence type="ECO:0000256" key="4">
    <source>
        <dbReference type="ARBA" id="ARBA00022763"/>
    </source>
</evidence>
<evidence type="ECO:0000256" key="1">
    <source>
        <dbReference type="ARBA" id="ARBA00007504"/>
    </source>
</evidence>
<keyword evidence="7 15" id="KW-0067">ATP-binding</keyword>
<keyword evidence="3 15" id="KW-0547">Nucleotide-binding</keyword>
<reference evidence="18 19" key="1">
    <citation type="submission" date="2018-11" db="EMBL/GenBank/DDBJ databases">
        <authorList>
            <person name="Li F."/>
        </authorList>
    </citation>
    <scope>NUCLEOTIDE SEQUENCE [LARGE SCALE GENOMIC DNA]</scope>
    <source>
        <strain evidence="18 19">YS17T</strain>
    </source>
</reference>
<evidence type="ECO:0000256" key="11">
    <source>
        <dbReference type="ARBA" id="ARBA00023235"/>
    </source>
</evidence>
<dbReference type="Gene3D" id="2.40.50.140">
    <property type="entry name" value="Nucleic acid-binding proteins"/>
    <property type="match status" value="1"/>
</dbReference>
<sequence>MVSLDSKLGPVVGKDSATKLHKAFGMETVGDLLAHYPRRYIDLEQSESLSDLEPGQYVTFVARVVDVKNFSLRSNPRRTRTQVRFTDGRTTLTATFFNQSWLVKSIKPDSLQLFAGVVGEYRGQPQLTHPVMKKLPDGGSLTDVESGYARGIIPVYSATSTIASWELENAVATVLAVLDPPDDPLPVDVREARGWPDLDTALRHIHQPTSRSQWWNAQQRLRFDEAFVLQTIFARRRRAFDDEPAVARPRVPGGLVDRFVDRLPFVLTDGQQMVIHAITRDLERSHPMHRLLQGEVGSGKTVVALIAMLRVVENGGQAVLLAPTEVLAAQHYRSITTQLGDLAKGGMLGGAEGATRVRLLTGSMGAKARKEALLDIVSGEAGIVVGTHALLQDTVEFADLGLVVVDEQHRFGVEQRAALVDRAAVAPHVLVMTATPIPRTVAMTVFGDLETSTLQELPAGRQQIQTTVVPVAEHPAWLDRAWERVREEVAQGRQVYIVTTRIGGDDDDAKKDTESQESNQPRPVALLDVVELLRDGPLQGLRLGTLHGRMPTDEKDAAMAAFAAGDLDVLVATTVIEVGVDVPNATMMVILDADRFGLSQLHQLRGRVGRGGHPGLCLLVTSVVGDTLARERLDAVASTTDGFRIAEFDIELRREGDVLGARQSGHRSSLKLLSVVAHDKVIAEARDVAMKVVADDPELASLPALRDAVLRLEETQQAEYLERT</sequence>
<dbReference type="SUPFAM" id="SSF52540">
    <property type="entry name" value="P-loop containing nucleoside triphosphate hydrolases"/>
    <property type="match status" value="2"/>
</dbReference>
<dbReference type="OrthoDB" id="9804325at2"/>
<organism evidence="18 19">
    <name type="scientific">Aeromicrobium camelliae</name>
    <dbReference type="NCBI Taxonomy" id="1538144"/>
    <lineage>
        <taxon>Bacteria</taxon>
        <taxon>Bacillati</taxon>
        <taxon>Actinomycetota</taxon>
        <taxon>Actinomycetes</taxon>
        <taxon>Propionibacteriales</taxon>
        <taxon>Nocardioidaceae</taxon>
        <taxon>Aeromicrobium</taxon>
    </lineage>
</organism>
<dbReference type="AlphaFoldDB" id="A0A3N6WKL9"/>
<evidence type="ECO:0000313" key="19">
    <source>
        <dbReference type="Proteomes" id="UP000275225"/>
    </source>
</evidence>
<dbReference type="NCBIfam" id="NF008167">
    <property type="entry name" value="PRK10917.2-1"/>
    <property type="match status" value="1"/>
</dbReference>
<evidence type="ECO:0000259" key="16">
    <source>
        <dbReference type="PROSITE" id="PS51192"/>
    </source>
</evidence>
<comment type="function">
    <text evidence="15">Plays a critical role in recombination and DNA repair. Helps process Holliday junction intermediates to mature products by catalyzing branch migration. Has replication fork regression activity, unwinds stalled or blocked replication forks to make a HJ that can be resolved. Has a DNA unwinding activity characteristic of a DNA helicase with 3'-5' polarity.</text>
</comment>
<dbReference type="PANTHER" id="PTHR47964:SF1">
    <property type="entry name" value="ATP-DEPENDENT DNA HELICASE HOMOLOG RECG, CHLOROPLASTIC"/>
    <property type="match status" value="1"/>
</dbReference>
<dbReference type="InterPro" id="IPR027417">
    <property type="entry name" value="P-loop_NTPase"/>
</dbReference>
<dbReference type="SMART" id="SM00487">
    <property type="entry name" value="DEXDc"/>
    <property type="match status" value="1"/>
</dbReference>
<dbReference type="EMBL" id="RQJX01000024">
    <property type="protein sequence ID" value="RQN02208.1"/>
    <property type="molecule type" value="Genomic_DNA"/>
</dbReference>
<dbReference type="PROSITE" id="PS51192">
    <property type="entry name" value="HELICASE_ATP_BIND_1"/>
    <property type="match status" value="1"/>
</dbReference>
<evidence type="ECO:0000256" key="3">
    <source>
        <dbReference type="ARBA" id="ARBA00022741"/>
    </source>
</evidence>
<dbReference type="Proteomes" id="UP000275225">
    <property type="component" value="Unassembled WGS sequence"/>
</dbReference>
<dbReference type="Pfam" id="PF00270">
    <property type="entry name" value="DEAD"/>
    <property type="match status" value="1"/>
</dbReference>
<dbReference type="InterPro" id="IPR001650">
    <property type="entry name" value="Helicase_C-like"/>
</dbReference>
<evidence type="ECO:0000256" key="9">
    <source>
        <dbReference type="ARBA" id="ARBA00023172"/>
    </source>
</evidence>
<evidence type="ECO:0000256" key="6">
    <source>
        <dbReference type="ARBA" id="ARBA00022806"/>
    </source>
</evidence>
<dbReference type="Gene3D" id="3.40.50.300">
    <property type="entry name" value="P-loop containing nucleotide triphosphate hydrolases"/>
    <property type="match status" value="2"/>
</dbReference>
<dbReference type="GO" id="GO:0006310">
    <property type="term" value="P:DNA recombination"/>
    <property type="evidence" value="ECO:0007669"/>
    <property type="project" value="UniProtKB-UniRule"/>
</dbReference>
<comment type="catalytic activity">
    <reaction evidence="14 15">
        <text>ATP + H2O = ADP + phosphate + H(+)</text>
        <dbReference type="Rhea" id="RHEA:13065"/>
        <dbReference type="ChEBI" id="CHEBI:15377"/>
        <dbReference type="ChEBI" id="CHEBI:15378"/>
        <dbReference type="ChEBI" id="CHEBI:30616"/>
        <dbReference type="ChEBI" id="CHEBI:43474"/>
        <dbReference type="ChEBI" id="CHEBI:456216"/>
        <dbReference type="EC" id="5.6.2.4"/>
    </reaction>
</comment>
<gene>
    <name evidence="18" type="primary">recG</name>
    <name evidence="18" type="ORF">EHW97_14220</name>
</gene>
<evidence type="ECO:0000256" key="8">
    <source>
        <dbReference type="ARBA" id="ARBA00023125"/>
    </source>
</evidence>
<protein>
    <recommendedName>
        <fullName evidence="2 15">ATP-dependent DNA helicase RecG</fullName>
        <ecNumber evidence="13 15">5.6.2.4</ecNumber>
    </recommendedName>
</protein>
<name>A0A3N6WKL9_9ACTN</name>
<dbReference type="InterPro" id="IPR012340">
    <property type="entry name" value="NA-bd_OB-fold"/>
</dbReference>
<dbReference type="PANTHER" id="PTHR47964">
    <property type="entry name" value="ATP-DEPENDENT DNA HELICASE HOMOLOG RECG, CHLOROPLASTIC"/>
    <property type="match status" value="1"/>
</dbReference>
<dbReference type="GO" id="GO:0006281">
    <property type="term" value="P:DNA repair"/>
    <property type="evidence" value="ECO:0007669"/>
    <property type="project" value="UniProtKB-UniRule"/>
</dbReference>
<keyword evidence="4 15" id="KW-0227">DNA damage</keyword>
<dbReference type="SUPFAM" id="SSF50249">
    <property type="entry name" value="Nucleic acid-binding proteins"/>
    <property type="match status" value="1"/>
</dbReference>
<dbReference type="Pfam" id="PF17191">
    <property type="entry name" value="RecG_wedge"/>
    <property type="match status" value="1"/>
</dbReference>
<keyword evidence="9 15" id="KW-0233">DNA recombination</keyword>
<evidence type="ECO:0000256" key="14">
    <source>
        <dbReference type="ARBA" id="ARBA00048988"/>
    </source>
</evidence>
<keyword evidence="5 15" id="KW-0378">Hydrolase</keyword>
<comment type="catalytic activity">
    <reaction evidence="12 15">
        <text>Couples ATP hydrolysis with the unwinding of duplex DNA by translocating in the 3'-5' direction.</text>
        <dbReference type="EC" id="5.6.2.4"/>
    </reaction>
</comment>
<dbReference type="InterPro" id="IPR047112">
    <property type="entry name" value="RecG/Mfd"/>
</dbReference>
<accession>A0A3N6WKL9</accession>
<dbReference type="InterPro" id="IPR011545">
    <property type="entry name" value="DEAD/DEAH_box_helicase_dom"/>
</dbReference>
<dbReference type="GO" id="GO:0043138">
    <property type="term" value="F:3'-5' DNA helicase activity"/>
    <property type="evidence" value="ECO:0007669"/>
    <property type="project" value="UniProtKB-EC"/>
</dbReference>
<keyword evidence="8" id="KW-0238">DNA-binding</keyword>
<keyword evidence="10 15" id="KW-0234">DNA repair</keyword>
<dbReference type="RefSeq" id="WP_124237836.1">
    <property type="nucleotide sequence ID" value="NZ_JBHUFI010000014.1"/>
</dbReference>
<feature type="domain" description="Helicase C-terminal" evidence="17">
    <location>
        <begin position="477"/>
        <end position="656"/>
    </location>
</feature>
<dbReference type="CDD" id="cd04488">
    <property type="entry name" value="RecG_wedge_OBF"/>
    <property type="match status" value="1"/>
</dbReference>
<dbReference type="InterPro" id="IPR033454">
    <property type="entry name" value="RecG_wedge"/>
</dbReference>
<dbReference type="CDD" id="cd17992">
    <property type="entry name" value="DEXHc_RecG"/>
    <property type="match status" value="1"/>
</dbReference>
<evidence type="ECO:0000313" key="18">
    <source>
        <dbReference type="EMBL" id="RQN02208.1"/>
    </source>
</evidence>
<comment type="similarity">
    <text evidence="1 15">Belongs to the helicase family. RecG subfamily.</text>
</comment>
<dbReference type="NCBIfam" id="TIGR00643">
    <property type="entry name" value="recG"/>
    <property type="match status" value="1"/>
</dbReference>
<keyword evidence="11" id="KW-0413">Isomerase</keyword>
<comment type="caution">
    <text evidence="18">The sequence shown here is derived from an EMBL/GenBank/DDBJ whole genome shotgun (WGS) entry which is preliminary data.</text>
</comment>
<evidence type="ECO:0000256" key="7">
    <source>
        <dbReference type="ARBA" id="ARBA00022840"/>
    </source>
</evidence>
<evidence type="ECO:0000256" key="5">
    <source>
        <dbReference type="ARBA" id="ARBA00022801"/>
    </source>
</evidence>
<evidence type="ECO:0000259" key="17">
    <source>
        <dbReference type="PROSITE" id="PS51194"/>
    </source>
</evidence>